<name>A0A8C7SIJ5_ONCMY</name>
<dbReference type="GO" id="GO:0004677">
    <property type="term" value="F:DNA-dependent protein kinase activity"/>
    <property type="evidence" value="ECO:0007669"/>
    <property type="project" value="InterPro"/>
</dbReference>
<dbReference type="GO" id="GO:0008630">
    <property type="term" value="P:intrinsic apoptotic signaling pathway in response to DNA damage"/>
    <property type="evidence" value="ECO:0007669"/>
    <property type="project" value="TreeGrafter"/>
</dbReference>
<dbReference type="GO" id="GO:0033152">
    <property type="term" value="P:immunoglobulin V(D)J recombination"/>
    <property type="evidence" value="ECO:0007669"/>
    <property type="project" value="TreeGrafter"/>
</dbReference>
<dbReference type="InterPro" id="IPR036940">
    <property type="entry name" value="PI3/4_kinase_cat_sf"/>
</dbReference>
<evidence type="ECO:0000256" key="10">
    <source>
        <dbReference type="ARBA" id="ARBA00022741"/>
    </source>
</evidence>
<dbReference type="FunFam" id="3.30.1010.10:FF:000013">
    <property type="entry name" value="Protein kinase, DNA-activated, catalytic subunit"/>
    <property type="match status" value="1"/>
</dbReference>
<dbReference type="InterPro" id="IPR012582">
    <property type="entry name" value="DNAPKcs_CC3"/>
</dbReference>
<dbReference type="InterPro" id="IPR037706">
    <property type="entry name" value="DNA-PK_dom"/>
</dbReference>
<comment type="similarity">
    <text evidence="2">Belongs to the PI3/PI4-kinase family.</text>
</comment>
<dbReference type="Gene3D" id="1.10.1070.11">
    <property type="entry name" value="Phosphatidylinositol 3-/4-kinase, catalytic domain"/>
    <property type="match status" value="1"/>
</dbReference>
<dbReference type="PROSITE" id="PS51190">
    <property type="entry name" value="FATC"/>
    <property type="match status" value="1"/>
</dbReference>
<keyword evidence="5" id="KW-0690">Ribosome biogenesis</keyword>
<evidence type="ECO:0000256" key="7">
    <source>
        <dbReference type="ARBA" id="ARBA00022553"/>
    </source>
</evidence>
<evidence type="ECO:0000259" key="18">
    <source>
        <dbReference type="PROSITE" id="PS51189"/>
    </source>
</evidence>
<evidence type="ECO:0000256" key="16">
    <source>
        <dbReference type="ARBA" id="ARBA00023242"/>
    </source>
</evidence>
<reference evidence="20" key="1">
    <citation type="submission" date="2020-07" db="EMBL/GenBank/DDBJ databases">
        <title>A long reads based de novo assembly of the rainbow trout Arlee double haploid line genome.</title>
        <authorList>
            <person name="Gao G."/>
            <person name="Palti Y."/>
        </authorList>
    </citation>
    <scope>NUCLEOTIDE SEQUENCE [LARGE SCALE GENOMIC DNA]</scope>
</reference>
<evidence type="ECO:0000256" key="3">
    <source>
        <dbReference type="ARBA" id="ARBA00012513"/>
    </source>
</evidence>
<feature type="domain" description="PI3K/PI4K catalytic" evidence="17">
    <location>
        <begin position="3489"/>
        <end position="3797"/>
    </location>
</feature>
<dbReference type="PROSITE" id="PS00916">
    <property type="entry name" value="PI3_4_KINASE_2"/>
    <property type="match status" value="1"/>
</dbReference>
<evidence type="ECO:0000256" key="6">
    <source>
        <dbReference type="ARBA" id="ARBA00022527"/>
    </source>
</evidence>
<dbReference type="InterPro" id="IPR018936">
    <property type="entry name" value="PI3/4_kinase_CS"/>
</dbReference>
<reference evidence="20" key="3">
    <citation type="submission" date="2025-09" db="UniProtKB">
        <authorList>
            <consortium name="Ensembl"/>
        </authorList>
    </citation>
    <scope>IDENTIFICATION</scope>
</reference>
<evidence type="ECO:0000256" key="5">
    <source>
        <dbReference type="ARBA" id="ARBA00022517"/>
    </source>
</evidence>
<dbReference type="SMART" id="SM01343">
    <property type="entry name" value="FATC"/>
    <property type="match status" value="1"/>
</dbReference>
<evidence type="ECO:0000256" key="15">
    <source>
        <dbReference type="ARBA" id="ARBA00023204"/>
    </source>
</evidence>
<evidence type="ECO:0000313" key="20">
    <source>
        <dbReference type="Ensembl" id="ENSOMYP00000067352.2"/>
    </source>
</evidence>
<dbReference type="Ensembl" id="ENSOMYT00000073362.2">
    <property type="protein sequence ID" value="ENSOMYP00000067352.2"/>
    <property type="gene ID" value="ENSOMYG00000026437.2"/>
</dbReference>
<evidence type="ECO:0000256" key="2">
    <source>
        <dbReference type="ARBA" id="ARBA00011031"/>
    </source>
</evidence>
<dbReference type="PANTHER" id="PTHR11139:SF68">
    <property type="entry name" value="DNA-DEPENDENT PROTEIN KINASE CATALYTIC SUBUNIT"/>
    <property type="match status" value="1"/>
</dbReference>
<dbReference type="GeneTree" id="ENSGT00940000155633"/>
<dbReference type="PANTHER" id="PTHR11139">
    <property type="entry name" value="ATAXIA TELANGIECTASIA MUTATED ATM -RELATED"/>
    <property type="match status" value="1"/>
</dbReference>
<dbReference type="FunFam" id="1.10.1070.11:FF:000018">
    <property type="entry name" value="DNA-dependent protein kinase catalytic subunit"/>
    <property type="match status" value="1"/>
</dbReference>
<keyword evidence="11" id="KW-0227">DNA damage</keyword>
<dbReference type="InterPro" id="IPR003151">
    <property type="entry name" value="PIK-rel_kinase_FAT"/>
</dbReference>
<dbReference type="PROSITE" id="PS50290">
    <property type="entry name" value="PI3_4_KINASE_3"/>
    <property type="match status" value="1"/>
</dbReference>
<dbReference type="Pfam" id="PF19704">
    <property type="entry name" value="DNAPKcs_CC5"/>
    <property type="match status" value="1"/>
</dbReference>
<dbReference type="GO" id="GO:0006303">
    <property type="term" value="P:double-strand break repair via nonhomologous end joining"/>
    <property type="evidence" value="ECO:0007669"/>
    <property type="project" value="InterPro"/>
</dbReference>
<evidence type="ECO:0000259" key="19">
    <source>
        <dbReference type="PROSITE" id="PS51190"/>
    </source>
</evidence>
<dbReference type="GO" id="GO:0042254">
    <property type="term" value="P:ribosome biogenesis"/>
    <property type="evidence" value="ECO:0007669"/>
    <property type="project" value="UniProtKB-KW"/>
</dbReference>
<dbReference type="InterPro" id="IPR016024">
    <property type="entry name" value="ARM-type_fold"/>
</dbReference>
<dbReference type="SUPFAM" id="SSF56112">
    <property type="entry name" value="Protein kinase-like (PK-like)"/>
    <property type="match status" value="1"/>
</dbReference>
<protein>
    <recommendedName>
        <fullName evidence="4">DNA-dependent protein kinase catalytic subunit</fullName>
        <ecNumber evidence="3">2.7.11.1</ecNumber>
    </recommendedName>
</protein>
<keyword evidence="12" id="KW-0418">Kinase</keyword>
<keyword evidence="6" id="KW-0723">Serine/threonine-protein kinase</keyword>
<dbReference type="PROSITE" id="PS00915">
    <property type="entry name" value="PI3_4_KINASE_1"/>
    <property type="match status" value="1"/>
</dbReference>
<keyword evidence="10" id="KW-0547">Nucleotide-binding</keyword>
<dbReference type="PROSITE" id="PS51189">
    <property type="entry name" value="FAT"/>
    <property type="match status" value="1"/>
</dbReference>
<dbReference type="InterPro" id="IPR014009">
    <property type="entry name" value="PIK_FAT"/>
</dbReference>
<dbReference type="Pfam" id="PF08163">
    <property type="entry name" value="DNAPKcs_CC3"/>
    <property type="match status" value="1"/>
</dbReference>
<dbReference type="Pfam" id="PF02260">
    <property type="entry name" value="FATC"/>
    <property type="match status" value="1"/>
</dbReference>
<keyword evidence="13" id="KW-0802">TPR repeat</keyword>
<feature type="domain" description="FAT" evidence="18">
    <location>
        <begin position="2656"/>
        <end position="3304"/>
    </location>
</feature>
<evidence type="ECO:0000256" key="11">
    <source>
        <dbReference type="ARBA" id="ARBA00022763"/>
    </source>
</evidence>
<dbReference type="Gene3D" id="1.25.10.10">
    <property type="entry name" value="Leucine-rich Repeat Variant"/>
    <property type="match status" value="1"/>
</dbReference>
<evidence type="ECO:0000256" key="14">
    <source>
        <dbReference type="ARBA" id="ARBA00022840"/>
    </source>
</evidence>
<keyword evidence="21" id="KW-1185">Reference proteome</keyword>
<dbReference type="SMART" id="SM00146">
    <property type="entry name" value="PI3Kc"/>
    <property type="match status" value="1"/>
</dbReference>
<evidence type="ECO:0000256" key="1">
    <source>
        <dbReference type="ARBA" id="ARBA00004604"/>
    </source>
</evidence>
<dbReference type="InterPro" id="IPR045581">
    <property type="entry name" value="DNAPKcs_CC5"/>
</dbReference>
<keyword evidence="8" id="KW-0808">Transferase</keyword>
<dbReference type="InterPro" id="IPR046803">
    <property type="entry name" value="DNAPKcs_CC1-2"/>
</dbReference>
<accession>A0A8C7SIJ5</accession>
<dbReference type="GO" id="GO:0000723">
    <property type="term" value="P:telomere maintenance"/>
    <property type="evidence" value="ECO:0007669"/>
    <property type="project" value="TreeGrafter"/>
</dbReference>
<sequence length="3872" mass="439390">MLSAKCKAPTLDLLIKVLYLTKDSSIAQDLKVGKIFDKFYFELSYKNKIADTVLSKIYELLGVLGEVHPSEMVNHSDKLYRAYLGELKLQMTSSTKEPKLTVVAGCLRGITALMVNFTKSVEDGVCVLSIFLRFVAGLRLLAKHAAQFSHLLMDHYRALFDVMSKLCGHINQEMKKTSYYALESFLKQVALQVAENVEEHKGKLKFFMQKFCAIIKTMDSTHKELSIAIRGYGFFAAPCKVVCPQDVDLMYTELIQRCKQMYLTESDGEEDKVYQLPSFLDSIASVIIHLDKIPEVYTPVLERLLVVQIDSFPQYSVRMQPTCTRAIVKVLVAMASKGPVFWSFISSVGELKKLSPTLSVTGTGGESAEASQMQTGKWRVPSCRDYLDLFRGLLDCDHLKDTGFLDKGFETQNATLRSLSRLLYDELVKSILRIVEKLDLSVQNVNTEKEDDPVSSSMVLPSSDPTAHLLPNKPKDFTAFINLVDFCSELLMKKRLDYFGQWVYPLSHELILQSIRAPLVSGFYKLLSVSMEVAKRIKYFQGVGPKSAQSSACFALFSKFGKEVAVRMKQYKDELLASCLTFVLSLHHDIVALDIKAYISPLQVALKLGLSHAPLANAALDALESWSSRIPRDTMQPYYREILPHLDGYLKTAADESPWEVTSLSTGKEKGYSKVMAKLLKRSKKVAMVISSRTSPIAMVRKRVVRLLGHLGGQLNRNLVTAEEMMKKFVAWDSEKRLSFAVPFADMKPVIYLDPFLPRITELALSTSDRQTKVAACELLHSLVVYMVGKGSQMVEGKKGSLPMYNLHKRLFPVLLRLACDVDQVTRQLFEPLVMQLIHWFTNNKKFESQDTVAVLEAIMDGVIDPVDSTLRDFCGRCIHEFIKWSIKQTTPKQQEKSPANIKSLFKRIYSLALHPNGFKRLGAALAFNSIYRLFREENSLVEQFVFEALVVFVESLGLAHSDERSLGTLQQCGSAIDHLKRIIKYKASNLNQQNTKRRIPRGFPPDENVCLSDVVMWLLEQCGRPQTECRHKCMELFYELVPLLPGERSPSQWLQELLQQHGVGFLISRLEGGGLLSQPTLRHLAGPFTVRAALQWMDLLLAALDCYNTFIGLHIIKPQQILGSDEKSSFLNALGFFLAELATKELEAAEGCFRAGQRISLFSPRERDQYNYSKCTIIVRLMEFATVVLVKCQQDFWKLLEKDLFDSAFLELVALTVCEPSSIGFNMADLEVMKHLPEVCVPLLKALLVSPYREDLEDSLRKRISQQSVEDLCSVDLYHPDTCTSHANMEMLLSACKQIHKAGFLSSLLHSQDLSYSQSLGSKLLLAVYKGIAPGEERKALPSMDVSSRRLADGLVQLAFSLGGQSEQLVELLLNTIMLSVPLAGSRKQNFLSFSHGEYFYSLFQMTLNAELLSNLDTTVTLLMKAATQNPSMVSVLLNGMLDHSFRERSMRNSQGSRLVEWILQRWELLRPWWGNNASTSESKTATLTLLSKVLQIDSSVCSNAGHQAFQLVFSTFTTLIVDMALPLNLKSQALIMLPFFTTLPEEPLAQLQTSLEALVASHFPMQSDEFPRGSLHRNNYMDCLRKFLDALELSQSPLLLKLMARVLCRDTKHIMEDLFQTCFQRIARRSSGERMVQLLCAVYKTIQQGDVPVPSMLQAMLERVLLPLASYCSPKALAEFFSANVGDIMAALLARFTKSNEAAYEAQLIKKNGCYKLMELLYSRLPKEEVYSKDSQINQAYCGTTVITEGNELSKTLIKSCFEAFTENMTGETQLLEIRRQYHCAGYNCAIAVISCSFNETKFYQGFLFTEKPEKNQLIFENLIDTQRTYRFPIEIEVPMERKKKYVMIRKEVSEENGVYLSSQSYMADSSLSEEMSQFDFSTGVQSFSYNSQNPAGQSRTRAETISAQEETVDLEMDELNQHECMAAMTSLVGHMQRNNITPRVEQGGVPSELPPWMKFLQGKLANPATPLNIRLFIAKLIINTEEVFRPYARLWLGPLIQLVVSGNNGGEGIHFMVVDIVVTVLSWIGLATPKGNTRDEVLANRLLEFLMRNSFHPKRPVFRHNLEIIRTVVECWKDCLDVPYNLIYERFCGTDPNSKDNSVGLQLLGIILANSLPAYDARKCDIEYIQSLTNNLAFTRYKEVYSAAAEIIGLILKNMTEKDSQPDASLLSLTVNELKDLKKKDLDDKFIICLSKVSKHFPPFMDRFVNVVSYLLPKLHGMLKTHCLECVFSRAEVIPDIYLLLKTKGFDQIMAHRDEVRQRVCLDIIHKILAKLKPAELQEVLGAVTAFISHPSPACRERMYDILMWIQDNYSDVESQSDSVSVEVFNEAKETLLQGLTDGNQGLQLYVRNFWSHEKRLPKATLERMLVLLHSLYSSRIEEHFLSLATNLLLEMTSQSPDYTRNMFEYPLSECKFQDYVIDSNWRLRSTVLTPMFVETQATQGATQGLESSTSQPGTVRNQLRATQGSLEFSQTQAPGRRSAYNWLTGSSVDTLAEYSLSSESLSALLVFDKKKPAAWRPTGDGFGTRRLDKMADQRLRKEAQVTLYRSYRSGDLPDIQIQHSSLIAPLQALAQRDPTLAKQLFSSLFAGVLQEMDGLEKSNEEKKRIKEELLRDMNGFLSKSTLYFPPFVACVQDMSYQHKDLLQMQPAAVSSSCLASLQQPTGILLLEEGLVQGCSPEEPPAKRARGGRKEVPPDTEKWIHLAKLYRSLGDYDVVRGIFGGKIGTKSITCTALQAEASSNYAEAVRLYNEALNTEWSDGEPTDTEKDFWEMAALEAYSHLTEWKSLQYCSIVNIDHEQPVNLDKMWAEPFYQETYLQYMMRSMLKQLQLGERDQALLSFVDSAMKVEERKALLESHYSQELSLLYILQEDYDRAKYYANNCLQVFMQNYSSVDSLLNRSRLTILQSVQALTEIQDFLQFITGEGECPPIVRWIDRYPDAKMDPMNVWDDIITSRCFFLDKICEKLSNQATSDTMEVDGAELDQAQDLDTIVKDCKFSMKLCMADSAWKQSNFPVATKLLKELHREAKTQRGSLLRWVHSFSRFSHKRSLGQGPVEQIATMLKAIPLLVSKFVKKNGCIGHVFRDQRILLGTSYHIMASAVSRSPSVLESIGREKADRVLQLAGSSSTASQQKVYNYGASFLFSGAVRRADEEVQSYTQECLDTSGIVEAYMALANFCDQRLREEEQNECITIDFPELATLPVHVVESMLKALKLNSEEARLRFPRLLQIIELYPAETLDLMAKEMVTVPCWLLIGWISQMMALLDKPEAVAVQHMIGQIAECYPQALVYPYMISSESYHFEDSASGHKHQEFVNRLKSLLDKGGAVRDFVDALQQLTNPEMLFKDWWDDVKTECEKTSFDKKRMRNMYEEMYSSLCDQKSQGLGAFRKKFIQKFAKEVEKWLGRGGAKLFEKRRDKAFLRQVDTDLISSMCKSRKEPGNLKEYSPWLSGFKADSLRNELEVPGQYNSRSKPLPEYHAKITGFDERVKVMNSIRRPKRLIVRGDDEREYPFLVKGGEDLRQDQRIEQLFTVMNIILAQNTTCAHSSMQLRTYQVVPITTRIGLIEWMENTCTLKDLLLRTRTEEEQQTLTSFCTRNSRLIQRVPAIHSSANSKRAVVNLFSRRAFVRMSTTPEAFLSLRSHFTSSHALLCISQWLLGIGDRHLSNFMINMETGGMIGIDFGHAFGSATQFLPVPELMPFRLTRQFVNLMQPMKQSGLIQSVMVHSLRAYRANPELLLNTMDVFVKEPSLDWKNFELKQLKKGGTWTESVNIKEINWYPLQKVNFARRKLEGANPATITSEELKLGFEKDSAFKAMQSVALGNEEHNVRARLGPDSLSVESQVDCLLDQAMDPNILGRVWVGWEPWI</sequence>
<keyword evidence="16" id="KW-0539">Nucleus</keyword>
<dbReference type="GO" id="GO:0005730">
    <property type="term" value="C:nucleolus"/>
    <property type="evidence" value="ECO:0007669"/>
    <property type="project" value="UniProtKB-SubCell"/>
</dbReference>
<evidence type="ECO:0000259" key="17">
    <source>
        <dbReference type="PROSITE" id="PS50290"/>
    </source>
</evidence>
<keyword evidence="15" id="KW-0234">DNA repair</keyword>
<dbReference type="GO" id="GO:0005524">
    <property type="term" value="F:ATP binding"/>
    <property type="evidence" value="ECO:0007669"/>
    <property type="project" value="UniProtKB-KW"/>
</dbReference>
<dbReference type="InterPro" id="IPR011989">
    <property type="entry name" value="ARM-like"/>
</dbReference>
<dbReference type="CDD" id="cd05172">
    <property type="entry name" value="PIKKc_DNA-PK"/>
    <property type="match status" value="1"/>
</dbReference>
<keyword evidence="14" id="KW-0067">ATP-binding</keyword>
<organism evidence="20 21">
    <name type="scientific">Oncorhynchus mykiss</name>
    <name type="common">Rainbow trout</name>
    <name type="synonym">Salmo gairdneri</name>
    <dbReference type="NCBI Taxonomy" id="8022"/>
    <lineage>
        <taxon>Eukaryota</taxon>
        <taxon>Metazoa</taxon>
        <taxon>Chordata</taxon>
        <taxon>Craniata</taxon>
        <taxon>Vertebrata</taxon>
        <taxon>Euteleostomi</taxon>
        <taxon>Actinopterygii</taxon>
        <taxon>Neopterygii</taxon>
        <taxon>Teleostei</taxon>
        <taxon>Protacanthopterygii</taxon>
        <taxon>Salmoniformes</taxon>
        <taxon>Salmonidae</taxon>
        <taxon>Salmoninae</taxon>
        <taxon>Oncorhynchus</taxon>
    </lineage>
</organism>
<dbReference type="InterPro" id="IPR003152">
    <property type="entry name" value="FATC_dom"/>
</dbReference>
<dbReference type="Proteomes" id="UP000694395">
    <property type="component" value="Chromosome 11"/>
</dbReference>
<dbReference type="InterPro" id="IPR000403">
    <property type="entry name" value="PI3/4_kinase_cat_dom"/>
</dbReference>
<dbReference type="Pfam" id="PF20500">
    <property type="entry name" value="DNA-PKcs_N"/>
    <property type="match status" value="1"/>
</dbReference>
<evidence type="ECO:0000256" key="9">
    <source>
        <dbReference type="ARBA" id="ARBA00022737"/>
    </source>
</evidence>
<feature type="domain" description="FATC" evidence="19">
    <location>
        <begin position="3840"/>
        <end position="3872"/>
    </location>
</feature>
<dbReference type="SMART" id="SM01344">
    <property type="entry name" value="NUC194"/>
    <property type="match status" value="1"/>
</dbReference>
<dbReference type="Pfam" id="PF20502">
    <property type="entry name" value="DNAPKcs_CC1-2"/>
    <property type="match status" value="1"/>
</dbReference>
<keyword evidence="9" id="KW-0677">Repeat</keyword>
<keyword evidence="7" id="KW-0597">Phosphoprotein</keyword>
<evidence type="ECO:0000256" key="4">
    <source>
        <dbReference type="ARBA" id="ARBA00018077"/>
    </source>
</evidence>
<comment type="subcellular location">
    <subcellularLocation>
        <location evidence="1">Nucleus</location>
        <location evidence="1">Nucleolus</location>
    </subcellularLocation>
</comment>
<proteinExistence type="inferred from homology"/>
<dbReference type="InterPro" id="IPR046804">
    <property type="entry name" value="DNA-PKcs_N"/>
</dbReference>
<dbReference type="SUPFAM" id="SSF48371">
    <property type="entry name" value="ARM repeat"/>
    <property type="match status" value="2"/>
</dbReference>
<dbReference type="InterPro" id="IPR011009">
    <property type="entry name" value="Kinase-like_dom_sf"/>
</dbReference>
<evidence type="ECO:0000256" key="12">
    <source>
        <dbReference type="ARBA" id="ARBA00022777"/>
    </source>
</evidence>
<dbReference type="Gene3D" id="3.30.1010.10">
    <property type="entry name" value="Phosphatidylinositol 3-kinase Catalytic Subunit, Chain A, domain 4"/>
    <property type="match status" value="1"/>
</dbReference>
<reference evidence="20" key="2">
    <citation type="submission" date="2025-08" db="UniProtKB">
        <authorList>
            <consortium name="Ensembl"/>
        </authorList>
    </citation>
    <scope>IDENTIFICATION</scope>
</reference>
<dbReference type="InterPro" id="IPR050517">
    <property type="entry name" value="DDR_Repair_Kinase"/>
</dbReference>
<evidence type="ECO:0000256" key="13">
    <source>
        <dbReference type="ARBA" id="ARBA00022803"/>
    </source>
</evidence>
<evidence type="ECO:0000313" key="21">
    <source>
        <dbReference type="Proteomes" id="UP000694395"/>
    </source>
</evidence>
<dbReference type="EC" id="2.7.11.1" evidence="3"/>
<dbReference type="Pfam" id="PF02259">
    <property type="entry name" value="FAT"/>
    <property type="match status" value="1"/>
</dbReference>
<dbReference type="Pfam" id="PF00454">
    <property type="entry name" value="PI3_PI4_kinase"/>
    <property type="match status" value="1"/>
</dbReference>
<evidence type="ECO:0000256" key="8">
    <source>
        <dbReference type="ARBA" id="ARBA00022679"/>
    </source>
</evidence>